<keyword evidence="3" id="KW-1185">Reference proteome</keyword>
<dbReference type="EMBL" id="FMUR01000003">
    <property type="protein sequence ID" value="SCX75270.1"/>
    <property type="molecule type" value="Genomic_DNA"/>
</dbReference>
<feature type="signal peptide" evidence="1">
    <location>
        <begin position="1"/>
        <end position="22"/>
    </location>
</feature>
<feature type="chain" id="PRO_5010172177" description="DUF3160 domain-containing protein" evidence="1">
    <location>
        <begin position="23"/>
        <end position="746"/>
    </location>
</feature>
<evidence type="ECO:0000256" key="1">
    <source>
        <dbReference type="SAM" id="SignalP"/>
    </source>
</evidence>
<dbReference type="SMART" id="SM01325">
    <property type="entry name" value="DUF3160"/>
    <property type="match status" value="1"/>
</dbReference>
<keyword evidence="1" id="KW-0732">Signal</keyword>
<sequence length="746" mass="83826">MKKRIAVCILAFLVVLPGCSFGKGGSNTPSDAGSVAASSVSAESTEEGKDAASGAVSGKVYLLGDSEVKYYDENLVPAIPDYTIKEDFSNVVFNSHQDGYFNLENQSEYNDVQARRDAIIKNGFVVEVAESDEFFEEYEENRYELRPNFVTVDSLMHTYHLYFSYLMKQTEKNHLTSELKKLGAQMLESTKKQYDALKGTEFEAAALKNAEFFYIGSKLVDDGVVAPISDGSFDQVVNDELSKIAKAEGVATNGITGKEEDYSQYKPRGYYEGDTELEKYFRAMMWYGRTAFAFDNEELVRAGLLQSLAIAENAESWERIYNITSFFAGTSDDPGYYEFSDIAKKCYEDKLDVSALAGNSDAFGKFMSAVKELTPPAINSIPVKEDEENVVPSYRFMGQRFTVDAAIMQKLVYRAVQENSAGEKRMLPDALDVPAALGSEKALEILNAQGAADFKNYSENMAASKEHFNNNEPSLWNVSLYSGWLNTLRPLLEKKGAGYPKYMQNDEWVKKNLETFTGSFAELKHDTILYSKQIGAEMGGGDEEVTPDDRGFVDTQPVVFSRFKFLSERTKEGLERYGVIDAKEKENLDKLSEIAGTLLTISEKELKNEKLSDEDYEFIRCYGGNIEHFWREVNAEVENLTDSYQAPCPVIADIATDPNGTVLEVGTGKANKIFVVFPIDGELHVGSGSVYSFYQFEQPMSNRLTDGQWRDMINGGHMDDDWNWVENTDKPVQPEWTQSYRMEKTW</sequence>
<organism evidence="2 3">
    <name type="scientific">Butyrivibrio hungatei</name>
    <dbReference type="NCBI Taxonomy" id="185008"/>
    <lineage>
        <taxon>Bacteria</taxon>
        <taxon>Bacillati</taxon>
        <taxon>Bacillota</taxon>
        <taxon>Clostridia</taxon>
        <taxon>Lachnospirales</taxon>
        <taxon>Lachnospiraceae</taxon>
        <taxon>Butyrivibrio</taxon>
    </lineage>
</organism>
<gene>
    <name evidence="2" type="ORF">SAMN02910451_00082</name>
</gene>
<reference evidence="3" key="1">
    <citation type="submission" date="2016-10" db="EMBL/GenBank/DDBJ databases">
        <authorList>
            <person name="Varghese N."/>
            <person name="Submissions S."/>
        </authorList>
    </citation>
    <scope>NUCLEOTIDE SEQUENCE [LARGE SCALE GENOMIC DNA]</scope>
    <source>
        <strain evidence="3">XBD2006</strain>
    </source>
</reference>
<dbReference type="Pfam" id="PF11369">
    <property type="entry name" value="DUF3160"/>
    <property type="match status" value="1"/>
</dbReference>
<accession>A0A1G5ABH9</accession>
<dbReference type="InterPro" id="IPR022601">
    <property type="entry name" value="DUF3160"/>
</dbReference>
<evidence type="ECO:0000313" key="2">
    <source>
        <dbReference type="EMBL" id="SCX75270.1"/>
    </source>
</evidence>
<proteinExistence type="predicted"/>
<dbReference type="AlphaFoldDB" id="A0A1G5ABH9"/>
<dbReference type="Proteomes" id="UP000183047">
    <property type="component" value="Unassembled WGS sequence"/>
</dbReference>
<evidence type="ECO:0000313" key="3">
    <source>
        <dbReference type="Proteomes" id="UP000183047"/>
    </source>
</evidence>
<evidence type="ECO:0008006" key="4">
    <source>
        <dbReference type="Google" id="ProtNLM"/>
    </source>
</evidence>
<protein>
    <recommendedName>
        <fullName evidence="4">DUF3160 domain-containing protein</fullName>
    </recommendedName>
</protein>
<name>A0A1G5ABH9_9FIRM</name>
<dbReference type="RefSeq" id="WP_074460964.1">
    <property type="nucleotide sequence ID" value="NZ_FMUR01000003.1"/>
</dbReference>
<dbReference type="OrthoDB" id="353549at2"/>